<evidence type="ECO:0000256" key="1">
    <source>
        <dbReference type="SAM" id="Coils"/>
    </source>
</evidence>
<dbReference type="AlphaFoldDB" id="M5FPW8"/>
<keyword evidence="1" id="KW-0175">Coiled coil</keyword>
<feature type="coiled-coil region" evidence="1">
    <location>
        <begin position="113"/>
        <end position="147"/>
    </location>
</feature>
<protein>
    <submittedName>
        <fullName evidence="2">Uncharacterized protein</fullName>
    </submittedName>
</protein>
<accession>M5FPW8</accession>
<evidence type="ECO:0000313" key="3">
    <source>
        <dbReference type="Proteomes" id="UP000030653"/>
    </source>
</evidence>
<dbReference type="SUPFAM" id="SSF57997">
    <property type="entry name" value="Tropomyosin"/>
    <property type="match status" value="1"/>
</dbReference>
<reference evidence="2 3" key="1">
    <citation type="journal article" date="2012" name="Science">
        <title>The Paleozoic origin of enzymatic lignin decomposition reconstructed from 31 fungal genomes.</title>
        <authorList>
            <person name="Floudas D."/>
            <person name="Binder M."/>
            <person name="Riley R."/>
            <person name="Barry K."/>
            <person name="Blanchette R.A."/>
            <person name="Henrissat B."/>
            <person name="Martinez A.T."/>
            <person name="Otillar R."/>
            <person name="Spatafora J.W."/>
            <person name="Yadav J.S."/>
            <person name="Aerts A."/>
            <person name="Benoit I."/>
            <person name="Boyd A."/>
            <person name="Carlson A."/>
            <person name="Copeland A."/>
            <person name="Coutinho P.M."/>
            <person name="de Vries R.P."/>
            <person name="Ferreira P."/>
            <person name="Findley K."/>
            <person name="Foster B."/>
            <person name="Gaskell J."/>
            <person name="Glotzer D."/>
            <person name="Gorecki P."/>
            <person name="Heitman J."/>
            <person name="Hesse C."/>
            <person name="Hori C."/>
            <person name="Igarashi K."/>
            <person name="Jurgens J.A."/>
            <person name="Kallen N."/>
            <person name="Kersten P."/>
            <person name="Kohler A."/>
            <person name="Kuees U."/>
            <person name="Kumar T.K.A."/>
            <person name="Kuo A."/>
            <person name="LaButti K."/>
            <person name="Larrondo L.F."/>
            <person name="Lindquist E."/>
            <person name="Ling A."/>
            <person name="Lombard V."/>
            <person name="Lucas S."/>
            <person name="Lundell T."/>
            <person name="Martin R."/>
            <person name="McLaughlin D.J."/>
            <person name="Morgenstern I."/>
            <person name="Morin E."/>
            <person name="Murat C."/>
            <person name="Nagy L.G."/>
            <person name="Nolan M."/>
            <person name="Ohm R.A."/>
            <person name="Patyshakuliyeva A."/>
            <person name="Rokas A."/>
            <person name="Ruiz-Duenas F.J."/>
            <person name="Sabat G."/>
            <person name="Salamov A."/>
            <person name="Samejima M."/>
            <person name="Schmutz J."/>
            <person name="Slot J.C."/>
            <person name="St John F."/>
            <person name="Stenlid J."/>
            <person name="Sun H."/>
            <person name="Sun S."/>
            <person name="Syed K."/>
            <person name="Tsang A."/>
            <person name="Wiebenga A."/>
            <person name="Young D."/>
            <person name="Pisabarro A."/>
            <person name="Eastwood D.C."/>
            <person name="Martin F."/>
            <person name="Cullen D."/>
            <person name="Grigoriev I.V."/>
            <person name="Hibbett D.S."/>
        </authorList>
    </citation>
    <scope>NUCLEOTIDE SEQUENCE [LARGE SCALE GENOMIC DNA]</scope>
    <source>
        <strain evidence="2 3">DJM-731 SS1</strain>
    </source>
</reference>
<dbReference type="GeneID" id="63686383"/>
<dbReference type="OrthoDB" id="4207470at2759"/>
<gene>
    <name evidence="2" type="ORF">DACRYDRAFT_17971</name>
</gene>
<dbReference type="Proteomes" id="UP000030653">
    <property type="component" value="Unassembled WGS sequence"/>
</dbReference>
<dbReference type="RefSeq" id="XP_040625728.1">
    <property type="nucleotide sequence ID" value="XM_040771321.1"/>
</dbReference>
<name>M5FPW8_DACPD</name>
<evidence type="ECO:0000313" key="2">
    <source>
        <dbReference type="EMBL" id="EJT98830.1"/>
    </source>
</evidence>
<dbReference type="HOGENOM" id="CLU_866050_0_0_1"/>
<dbReference type="EMBL" id="JH795872">
    <property type="protein sequence ID" value="EJT98830.1"/>
    <property type="molecule type" value="Genomic_DNA"/>
</dbReference>
<sequence>MYSPIALEHPVPTLSPPGPVDGMGVVTKADVDKAYNYLDLVKSHKGAGAVDQQTGHLVMVSALHCQSAQEYYDRISHIYMHQLDHQLSGEGLMDVARFVSRMNEMEARFNKRFNQIEGRVDSVDIRLDNAEQRCDNLEEYFSRINNQIEKRFESIDTYLTGFESRFETFDMRFNKMDKRLSQLQETNPKDQPIDKNAKWNEEFNQAVAWPKPSKKKGSKKSAVDPVPAPGWSDWYNTLPGVVVPHMHGPWPAMIPLYNRRRMHPTMPGYPYIRSFDDIDKADSATIMMWENHYFDTTYDFDTLAMRRKRISDELHCIMKEM</sequence>
<keyword evidence="3" id="KW-1185">Reference proteome</keyword>
<organism evidence="2 3">
    <name type="scientific">Dacryopinax primogenitus (strain DJM 731)</name>
    <name type="common">Brown rot fungus</name>
    <dbReference type="NCBI Taxonomy" id="1858805"/>
    <lineage>
        <taxon>Eukaryota</taxon>
        <taxon>Fungi</taxon>
        <taxon>Dikarya</taxon>
        <taxon>Basidiomycota</taxon>
        <taxon>Agaricomycotina</taxon>
        <taxon>Dacrymycetes</taxon>
        <taxon>Dacrymycetales</taxon>
        <taxon>Dacrymycetaceae</taxon>
        <taxon>Dacryopinax</taxon>
    </lineage>
</organism>
<proteinExistence type="predicted"/>
<dbReference type="Gene3D" id="1.20.5.110">
    <property type="match status" value="1"/>
</dbReference>